<comment type="caution">
    <text evidence="1">The sequence shown here is derived from an EMBL/GenBank/DDBJ whole genome shotgun (WGS) entry which is preliminary data.</text>
</comment>
<reference evidence="1" key="1">
    <citation type="submission" date="2020-06" db="EMBL/GenBank/DDBJ databases">
        <title>Draft genome of Bugula neritina, a colonial animal packing powerful symbionts and potential medicines.</title>
        <authorList>
            <person name="Rayko M."/>
        </authorList>
    </citation>
    <scope>NUCLEOTIDE SEQUENCE [LARGE SCALE GENOMIC DNA]</scope>
    <source>
        <strain evidence="1">Kwan_BN1</strain>
    </source>
</reference>
<dbReference type="Proteomes" id="UP000593567">
    <property type="component" value="Unassembled WGS sequence"/>
</dbReference>
<accession>A0A7J7J385</accession>
<evidence type="ECO:0000313" key="1">
    <source>
        <dbReference type="EMBL" id="KAF6020652.1"/>
    </source>
</evidence>
<protein>
    <submittedName>
        <fullName evidence="1">Uncharacterized protein</fullName>
    </submittedName>
</protein>
<dbReference type="AlphaFoldDB" id="A0A7J7J385"/>
<proteinExistence type="predicted"/>
<dbReference type="EMBL" id="VXIV02003154">
    <property type="protein sequence ID" value="KAF6020652.1"/>
    <property type="molecule type" value="Genomic_DNA"/>
</dbReference>
<sequence>MVTILVFQCVVRGRDKPGNKIFNSLTQHTNCYYLVYLLENVFACIYKFQLSGSCSSEYTTTYAGGENEAGTC</sequence>
<organism evidence="1 2">
    <name type="scientific">Bugula neritina</name>
    <name type="common">Brown bryozoan</name>
    <name type="synonym">Sertularia neritina</name>
    <dbReference type="NCBI Taxonomy" id="10212"/>
    <lineage>
        <taxon>Eukaryota</taxon>
        <taxon>Metazoa</taxon>
        <taxon>Spiralia</taxon>
        <taxon>Lophotrochozoa</taxon>
        <taxon>Bryozoa</taxon>
        <taxon>Gymnolaemata</taxon>
        <taxon>Cheilostomatida</taxon>
        <taxon>Flustrina</taxon>
        <taxon>Buguloidea</taxon>
        <taxon>Bugulidae</taxon>
        <taxon>Bugula</taxon>
    </lineage>
</organism>
<evidence type="ECO:0000313" key="2">
    <source>
        <dbReference type="Proteomes" id="UP000593567"/>
    </source>
</evidence>
<keyword evidence="2" id="KW-1185">Reference proteome</keyword>
<name>A0A7J7J385_BUGNE</name>
<gene>
    <name evidence="1" type="ORF">EB796_021022</name>
</gene>